<evidence type="ECO:0000256" key="5">
    <source>
        <dbReference type="ARBA" id="ARBA00023002"/>
    </source>
</evidence>
<proteinExistence type="predicted"/>
<dbReference type="SUPFAM" id="SSF46548">
    <property type="entry name" value="alpha-helical ferredoxin"/>
    <property type="match status" value="1"/>
</dbReference>
<accession>A0A0F8WXT3</accession>
<evidence type="ECO:0000256" key="4">
    <source>
        <dbReference type="ARBA" id="ARBA00022994"/>
    </source>
</evidence>
<keyword evidence="4" id="KW-0484">Methanogenesis</keyword>
<dbReference type="InterPro" id="IPR017680">
    <property type="entry name" value="CoB/CoM_hetero-S_Rdtase_csu"/>
</dbReference>
<dbReference type="GO" id="GO:0015948">
    <property type="term" value="P:methanogenesis"/>
    <property type="evidence" value="ECO:0007669"/>
    <property type="project" value="UniProtKB-KW"/>
</dbReference>
<evidence type="ECO:0000256" key="3">
    <source>
        <dbReference type="ARBA" id="ARBA00022723"/>
    </source>
</evidence>
<dbReference type="GO" id="GO:0051539">
    <property type="term" value="F:4 iron, 4 sulfur cluster binding"/>
    <property type="evidence" value="ECO:0007669"/>
    <property type="project" value="UniProtKB-KW"/>
</dbReference>
<evidence type="ECO:0000256" key="7">
    <source>
        <dbReference type="ARBA" id="ARBA00023014"/>
    </source>
</evidence>
<sequence length="193" mass="21891">MVIKTNEYIHREVQPEFNSEITQKFVDAGLEIIRACISCGTCSGSCPSGRRTALRTRSLIRRALIGDRSVLSDISLWFCSTCYTCQERCPRNLPVTDLILKLRNIAVEEGEILESHFNLCKVFFDTGHGVPVNAPEHQAWRDLRKSLDLDELPPTVHSSQKDLKECQILMKLNGFKELLDKLSAQKEVEIMLA</sequence>
<reference evidence="9" key="1">
    <citation type="journal article" date="2015" name="Nature">
        <title>Complex archaea that bridge the gap between prokaryotes and eukaryotes.</title>
        <authorList>
            <person name="Spang A."/>
            <person name="Saw J.H."/>
            <person name="Jorgensen S.L."/>
            <person name="Zaremba-Niedzwiedzka K."/>
            <person name="Martijn J."/>
            <person name="Lind A.E."/>
            <person name="van Eijk R."/>
            <person name="Schleper C."/>
            <person name="Guy L."/>
            <person name="Ettema T.J."/>
        </authorList>
    </citation>
    <scope>NUCLEOTIDE SEQUENCE</scope>
</reference>
<dbReference type="InterPro" id="IPR051460">
    <property type="entry name" value="HdrC_iron-sulfur_subunit"/>
</dbReference>
<dbReference type="EMBL" id="LAZR01062467">
    <property type="protein sequence ID" value="KKK61453.1"/>
    <property type="molecule type" value="Genomic_DNA"/>
</dbReference>
<dbReference type="PANTHER" id="PTHR43255:SF1">
    <property type="entry name" value="IRON-SULFUR-BINDING OXIDOREDUCTASE FADF-RELATED"/>
    <property type="match status" value="1"/>
</dbReference>
<gene>
    <name evidence="9" type="ORF">LCGC14_3014180</name>
</gene>
<dbReference type="PROSITE" id="PS00198">
    <property type="entry name" value="4FE4S_FER_1"/>
    <property type="match status" value="1"/>
</dbReference>
<dbReference type="GO" id="GO:0051912">
    <property type="term" value="F:CoB--CoM heterodisulfide reductase activity"/>
    <property type="evidence" value="ECO:0007669"/>
    <property type="project" value="InterPro"/>
</dbReference>
<dbReference type="PANTHER" id="PTHR43255">
    <property type="entry name" value="IRON-SULFUR-BINDING OXIDOREDUCTASE FADF-RELATED-RELATED"/>
    <property type="match status" value="1"/>
</dbReference>
<dbReference type="Gene3D" id="1.10.1060.10">
    <property type="entry name" value="Alpha-helical ferredoxin"/>
    <property type="match status" value="1"/>
</dbReference>
<evidence type="ECO:0000256" key="1">
    <source>
        <dbReference type="ARBA" id="ARBA00004808"/>
    </source>
</evidence>
<dbReference type="InterPro" id="IPR009051">
    <property type="entry name" value="Helical_ferredxn"/>
</dbReference>
<keyword evidence="6" id="KW-0408">Iron</keyword>
<feature type="domain" description="4Fe-4S ferredoxin-type" evidence="8">
    <location>
        <begin position="28"/>
        <end position="56"/>
    </location>
</feature>
<dbReference type="GO" id="GO:0005886">
    <property type="term" value="C:plasma membrane"/>
    <property type="evidence" value="ECO:0007669"/>
    <property type="project" value="TreeGrafter"/>
</dbReference>
<dbReference type="AlphaFoldDB" id="A0A0F8WXT3"/>
<comment type="caution">
    <text evidence="9">The sequence shown here is derived from an EMBL/GenBank/DDBJ whole genome shotgun (WGS) entry which is preliminary data.</text>
</comment>
<dbReference type="Pfam" id="PF13183">
    <property type="entry name" value="Fer4_8"/>
    <property type="match status" value="1"/>
</dbReference>
<evidence type="ECO:0000313" key="9">
    <source>
        <dbReference type="EMBL" id="KKK61453.1"/>
    </source>
</evidence>
<keyword evidence="7" id="KW-0411">Iron-sulfur</keyword>
<evidence type="ECO:0000259" key="8">
    <source>
        <dbReference type="PROSITE" id="PS51379"/>
    </source>
</evidence>
<evidence type="ECO:0000256" key="2">
    <source>
        <dbReference type="ARBA" id="ARBA00022485"/>
    </source>
</evidence>
<dbReference type="UniPathway" id="UPA00647">
    <property type="reaction ID" value="UER00700"/>
</dbReference>
<keyword evidence="3" id="KW-0479">Metal-binding</keyword>
<organism evidence="9">
    <name type="scientific">marine sediment metagenome</name>
    <dbReference type="NCBI Taxonomy" id="412755"/>
    <lineage>
        <taxon>unclassified sequences</taxon>
        <taxon>metagenomes</taxon>
        <taxon>ecological metagenomes</taxon>
    </lineage>
</organism>
<dbReference type="InterPro" id="IPR017900">
    <property type="entry name" value="4Fe4S_Fe_S_CS"/>
</dbReference>
<protein>
    <recommendedName>
        <fullName evidence="8">4Fe-4S ferredoxin-type domain-containing protein</fullName>
    </recommendedName>
</protein>
<name>A0A0F8WXT3_9ZZZZ</name>
<dbReference type="GO" id="GO:0046872">
    <property type="term" value="F:metal ion binding"/>
    <property type="evidence" value="ECO:0007669"/>
    <property type="project" value="UniProtKB-KW"/>
</dbReference>
<evidence type="ECO:0000256" key="6">
    <source>
        <dbReference type="ARBA" id="ARBA00023004"/>
    </source>
</evidence>
<comment type="pathway">
    <text evidence="1">Cofactor metabolism; coenzyme M-coenzyme B heterodisulfide reduction; coenzyme B and coenzyme M from coenzyme M-coenzyme B heterodisulfide: step 1/1.</text>
</comment>
<dbReference type="InterPro" id="IPR017896">
    <property type="entry name" value="4Fe4S_Fe-S-bd"/>
</dbReference>
<keyword evidence="5" id="KW-0560">Oxidoreductase</keyword>
<dbReference type="PROSITE" id="PS51379">
    <property type="entry name" value="4FE4S_FER_2"/>
    <property type="match status" value="1"/>
</dbReference>
<dbReference type="NCBIfam" id="TIGR03290">
    <property type="entry name" value="CoB_CoM_SS_C"/>
    <property type="match status" value="1"/>
</dbReference>
<keyword evidence="2" id="KW-0004">4Fe-4S</keyword>